<evidence type="ECO:0000313" key="2">
    <source>
        <dbReference type="Proteomes" id="UP001307889"/>
    </source>
</evidence>
<proteinExistence type="predicted"/>
<evidence type="ECO:0000313" key="1">
    <source>
        <dbReference type="EMBL" id="BES89726.1"/>
    </source>
</evidence>
<accession>A0ABN7ABN3</accession>
<name>A0ABN7ABN3_9HEMI</name>
<keyword evidence="2" id="KW-1185">Reference proteome</keyword>
<reference evidence="1 2" key="1">
    <citation type="submission" date="2023-09" db="EMBL/GenBank/DDBJ databases">
        <title>Nesidiocoris tenuis whole genome shotgun sequence.</title>
        <authorList>
            <person name="Shibata T."/>
            <person name="Shimoda M."/>
            <person name="Kobayashi T."/>
            <person name="Uehara T."/>
        </authorList>
    </citation>
    <scope>NUCLEOTIDE SEQUENCE [LARGE SCALE GENOMIC DNA]</scope>
    <source>
        <strain evidence="1 2">Japan</strain>
    </source>
</reference>
<organism evidence="1 2">
    <name type="scientific">Nesidiocoris tenuis</name>
    <dbReference type="NCBI Taxonomy" id="355587"/>
    <lineage>
        <taxon>Eukaryota</taxon>
        <taxon>Metazoa</taxon>
        <taxon>Ecdysozoa</taxon>
        <taxon>Arthropoda</taxon>
        <taxon>Hexapoda</taxon>
        <taxon>Insecta</taxon>
        <taxon>Pterygota</taxon>
        <taxon>Neoptera</taxon>
        <taxon>Paraneoptera</taxon>
        <taxon>Hemiptera</taxon>
        <taxon>Heteroptera</taxon>
        <taxon>Panheteroptera</taxon>
        <taxon>Cimicomorpha</taxon>
        <taxon>Miridae</taxon>
        <taxon>Dicyphina</taxon>
        <taxon>Nesidiocoris</taxon>
    </lineage>
</organism>
<protein>
    <submittedName>
        <fullName evidence="1">Uncharacterized protein</fullName>
    </submittedName>
</protein>
<dbReference type="EMBL" id="AP028909">
    <property type="protein sequence ID" value="BES89726.1"/>
    <property type="molecule type" value="Genomic_DNA"/>
</dbReference>
<gene>
    <name evidence="1" type="ORF">NTJ_02533</name>
</gene>
<sequence length="76" mass="8038">MSNGPKTDPEVGRDGSQQLLFQVPGAPSSAMMNIRVLPVGLVNYAPSQLSFGVFSSSNVPPAHYLSSDYTSLACYS</sequence>
<dbReference type="Proteomes" id="UP001307889">
    <property type="component" value="Chromosome 1"/>
</dbReference>